<keyword evidence="1" id="KW-0812">Transmembrane</keyword>
<dbReference type="PANTHER" id="PTHR34351:SF2">
    <property type="entry name" value="DUF58 DOMAIN-CONTAINING PROTEIN"/>
    <property type="match status" value="1"/>
</dbReference>
<dbReference type="PANTHER" id="PTHR34351">
    <property type="entry name" value="SLR1927 PROTEIN-RELATED"/>
    <property type="match status" value="1"/>
</dbReference>
<proteinExistence type="predicted"/>
<accession>A0A285D7P1</accession>
<dbReference type="Proteomes" id="UP000219546">
    <property type="component" value="Unassembled WGS sequence"/>
</dbReference>
<dbReference type="OrthoDB" id="140416at2"/>
<feature type="domain" description="DUF58" evidence="2">
    <location>
        <begin position="207"/>
        <end position="370"/>
    </location>
</feature>
<feature type="transmembrane region" description="Helical" evidence="1">
    <location>
        <begin position="34"/>
        <end position="58"/>
    </location>
</feature>
<organism evidence="3 4">
    <name type="scientific">Bacillus oleivorans</name>
    <dbReference type="NCBI Taxonomy" id="1448271"/>
    <lineage>
        <taxon>Bacteria</taxon>
        <taxon>Bacillati</taxon>
        <taxon>Bacillota</taxon>
        <taxon>Bacilli</taxon>
        <taxon>Bacillales</taxon>
        <taxon>Bacillaceae</taxon>
        <taxon>Bacillus</taxon>
    </lineage>
</organism>
<reference evidence="3 4" key="1">
    <citation type="submission" date="2017-08" db="EMBL/GenBank/DDBJ databases">
        <authorList>
            <person name="de Groot N.N."/>
        </authorList>
    </citation>
    <scope>NUCLEOTIDE SEQUENCE [LARGE SCALE GENOMIC DNA]</scope>
    <source>
        <strain evidence="3 4">JC228</strain>
    </source>
</reference>
<evidence type="ECO:0000313" key="4">
    <source>
        <dbReference type="Proteomes" id="UP000219546"/>
    </source>
</evidence>
<dbReference type="Pfam" id="PF01882">
    <property type="entry name" value="DUF58"/>
    <property type="match status" value="1"/>
</dbReference>
<sequence length="405" mass="47023">MKKWKPYFLTFSKLFILLLLSAVVFSYAMFQGGFVSWFLFYSFLPFALYSFVLVFYPIRDFKVERVISHKERLAGESLPIRLIITRRIPIPLFYLIMEEQVSEKTSKRFNHTSLKSLVIPGFRKHIEVAFTIHHIPRGEHEFTGIRMKVGDVLGLIEKEVIIPCESKVLIYAAYEDMIYRPVEHQYEQGTTSSNVKVQRDTSMAIGVRDYQPGDRFSWINWKATAKKNEIMTKEFEQRRSHDVMIILDRTPSNHFERVINYASSLTRAILKKGAQCGVTSVGMERTIIPIREGENHLQAIQFHLAKVEADCEQSFYQVLESERVRLLQLPIMMVLTSTINQGLIDEMRKLTLRNAQVILFVIKGKNERLTAQEAELRVQGAQGGLWIRFVHEGEFSESFVGVRRS</sequence>
<dbReference type="EMBL" id="OAOP01000019">
    <property type="protein sequence ID" value="SNX75830.1"/>
    <property type="molecule type" value="Genomic_DNA"/>
</dbReference>
<keyword evidence="1" id="KW-1133">Transmembrane helix</keyword>
<dbReference type="RefSeq" id="WP_097160827.1">
    <property type="nucleotide sequence ID" value="NZ_JBEPMQ010000024.1"/>
</dbReference>
<protein>
    <recommendedName>
        <fullName evidence="2">DUF58 domain-containing protein</fullName>
    </recommendedName>
</protein>
<dbReference type="InterPro" id="IPR002881">
    <property type="entry name" value="DUF58"/>
</dbReference>
<feature type="transmembrane region" description="Helical" evidence="1">
    <location>
        <begin position="7"/>
        <end position="28"/>
    </location>
</feature>
<gene>
    <name evidence="3" type="ORF">SAMN05877753_1197</name>
</gene>
<evidence type="ECO:0000313" key="3">
    <source>
        <dbReference type="EMBL" id="SNX75830.1"/>
    </source>
</evidence>
<keyword evidence="1" id="KW-0472">Membrane</keyword>
<name>A0A285D7P1_9BACI</name>
<dbReference type="AlphaFoldDB" id="A0A285D7P1"/>
<evidence type="ECO:0000256" key="1">
    <source>
        <dbReference type="SAM" id="Phobius"/>
    </source>
</evidence>
<evidence type="ECO:0000259" key="2">
    <source>
        <dbReference type="Pfam" id="PF01882"/>
    </source>
</evidence>
<keyword evidence="4" id="KW-1185">Reference proteome</keyword>